<dbReference type="EMBL" id="JAUEPP010000007">
    <property type="protein sequence ID" value="KAK3339155.1"/>
    <property type="molecule type" value="Genomic_DNA"/>
</dbReference>
<evidence type="ECO:0000256" key="1">
    <source>
        <dbReference type="SAM" id="Coils"/>
    </source>
</evidence>
<proteinExistence type="predicted"/>
<evidence type="ECO:0000313" key="2">
    <source>
        <dbReference type="EMBL" id="KAK3339155.1"/>
    </source>
</evidence>
<reference evidence="2" key="2">
    <citation type="submission" date="2023-06" db="EMBL/GenBank/DDBJ databases">
        <authorList>
            <consortium name="Lawrence Berkeley National Laboratory"/>
            <person name="Haridas S."/>
            <person name="Hensen N."/>
            <person name="Bonometti L."/>
            <person name="Westerberg I."/>
            <person name="Brannstrom I.O."/>
            <person name="Guillou S."/>
            <person name="Cros-Aarteil S."/>
            <person name="Calhoun S."/>
            <person name="Kuo A."/>
            <person name="Mondo S."/>
            <person name="Pangilinan J."/>
            <person name="Riley R."/>
            <person name="Labutti K."/>
            <person name="Andreopoulos B."/>
            <person name="Lipzen A."/>
            <person name="Chen C."/>
            <person name="Yanf M."/>
            <person name="Daum C."/>
            <person name="Ng V."/>
            <person name="Clum A."/>
            <person name="Steindorff A."/>
            <person name="Ohm R."/>
            <person name="Martin F."/>
            <person name="Silar P."/>
            <person name="Natvig D."/>
            <person name="Lalanne C."/>
            <person name="Gautier V."/>
            <person name="Ament-Velasquez S.L."/>
            <person name="Kruys A."/>
            <person name="Hutchinson M.I."/>
            <person name="Powell A.J."/>
            <person name="Barry K."/>
            <person name="Miller A.N."/>
            <person name="Grigoriev I.V."/>
            <person name="Debuchy R."/>
            <person name="Gladieux P."/>
            <person name="Thoren M.H."/>
            <person name="Johannesson H."/>
        </authorList>
    </citation>
    <scope>NUCLEOTIDE SEQUENCE</scope>
    <source>
        <strain evidence="2">CBS 560.94</strain>
    </source>
</reference>
<accession>A0AAE0MPW5</accession>
<protein>
    <submittedName>
        <fullName evidence="2">Uncharacterized protein</fullName>
    </submittedName>
</protein>
<evidence type="ECO:0000313" key="3">
    <source>
        <dbReference type="Proteomes" id="UP001278500"/>
    </source>
</evidence>
<keyword evidence="3" id="KW-1185">Reference proteome</keyword>
<comment type="caution">
    <text evidence="2">The sequence shown here is derived from an EMBL/GenBank/DDBJ whole genome shotgun (WGS) entry which is preliminary data.</text>
</comment>
<dbReference type="AlphaFoldDB" id="A0AAE0MPW5"/>
<reference evidence="2" key="1">
    <citation type="journal article" date="2023" name="Mol. Phylogenet. Evol.">
        <title>Genome-scale phylogeny and comparative genomics of the fungal order Sordariales.</title>
        <authorList>
            <person name="Hensen N."/>
            <person name="Bonometti L."/>
            <person name="Westerberg I."/>
            <person name="Brannstrom I.O."/>
            <person name="Guillou S."/>
            <person name="Cros-Aarteil S."/>
            <person name="Calhoun S."/>
            <person name="Haridas S."/>
            <person name="Kuo A."/>
            <person name="Mondo S."/>
            <person name="Pangilinan J."/>
            <person name="Riley R."/>
            <person name="LaButti K."/>
            <person name="Andreopoulos B."/>
            <person name="Lipzen A."/>
            <person name="Chen C."/>
            <person name="Yan M."/>
            <person name="Daum C."/>
            <person name="Ng V."/>
            <person name="Clum A."/>
            <person name="Steindorff A."/>
            <person name="Ohm R.A."/>
            <person name="Martin F."/>
            <person name="Silar P."/>
            <person name="Natvig D.O."/>
            <person name="Lalanne C."/>
            <person name="Gautier V."/>
            <person name="Ament-Velasquez S.L."/>
            <person name="Kruys A."/>
            <person name="Hutchinson M.I."/>
            <person name="Powell A.J."/>
            <person name="Barry K."/>
            <person name="Miller A.N."/>
            <person name="Grigoriev I.V."/>
            <person name="Debuchy R."/>
            <person name="Gladieux P."/>
            <person name="Hiltunen Thoren M."/>
            <person name="Johannesson H."/>
        </authorList>
    </citation>
    <scope>NUCLEOTIDE SEQUENCE</scope>
    <source>
        <strain evidence="2">CBS 560.94</strain>
    </source>
</reference>
<dbReference type="Proteomes" id="UP001278500">
    <property type="component" value="Unassembled WGS sequence"/>
</dbReference>
<sequence>MPVLEQETASEPVPEQDAALVEQVKALMKQNAHLEALLEETKQKIDVMTKNAERAKKNYISEKKANNRKYEELDEFVGNLNVNHDATRKEVSDLNAAMHFVLEQGHEGKFFDKFWSKTREWKRYYF</sequence>
<dbReference type="GeneID" id="87862896"/>
<feature type="coiled-coil region" evidence="1">
    <location>
        <begin position="24"/>
        <end position="58"/>
    </location>
</feature>
<name>A0AAE0MPW5_9PEZI</name>
<keyword evidence="1" id="KW-0175">Coiled coil</keyword>
<dbReference type="RefSeq" id="XP_062678515.1">
    <property type="nucleotide sequence ID" value="XM_062825742.1"/>
</dbReference>
<gene>
    <name evidence="2" type="ORF">B0H65DRAFT_445374</name>
</gene>
<organism evidence="2 3">
    <name type="scientific">Neurospora tetraspora</name>
    <dbReference type="NCBI Taxonomy" id="94610"/>
    <lineage>
        <taxon>Eukaryota</taxon>
        <taxon>Fungi</taxon>
        <taxon>Dikarya</taxon>
        <taxon>Ascomycota</taxon>
        <taxon>Pezizomycotina</taxon>
        <taxon>Sordariomycetes</taxon>
        <taxon>Sordariomycetidae</taxon>
        <taxon>Sordariales</taxon>
        <taxon>Sordariaceae</taxon>
        <taxon>Neurospora</taxon>
    </lineage>
</organism>